<dbReference type="GO" id="GO:0042254">
    <property type="term" value="P:ribosome biogenesis"/>
    <property type="evidence" value="ECO:0007669"/>
    <property type="project" value="UniProtKB-KW"/>
</dbReference>
<dbReference type="EMBL" id="JACRSN010000007">
    <property type="protein sequence ID" value="MBC8533551.1"/>
    <property type="molecule type" value="Genomic_DNA"/>
</dbReference>
<dbReference type="InterPro" id="IPR036764">
    <property type="entry name" value="Peptidase_Prp_sf"/>
</dbReference>
<protein>
    <recommendedName>
        <fullName evidence="6">Ribosomal processing cysteine protease Prp</fullName>
    </recommendedName>
</protein>
<evidence type="ECO:0000256" key="4">
    <source>
        <dbReference type="ARBA" id="ARBA00022807"/>
    </source>
</evidence>
<evidence type="ECO:0000256" key="6">
    <source>
        <dbReference type="ARBA" id="ARBA00044538"/>
    </source>
</evidence>
<dbReference type="AlphaFoldDB" id="A0A926D8B0"/>
<keyword evidence="1" id="KW-0690">Ribosome biogenesis</keyword>
<dbReference type="RefSeq" id="WP_249319018.1">
    <property type="nucleotide sequence ID" value="NZ_JACRSN010000007.1"/>
</dbReference>
<name>A0A926D8B0_9FIRM</name>
<reference evidence="7" key="1">
    <citation type="submission" date="2020-08" db="EMBL/GenBank/DDBJ databases">
        <title>Genome public.</title>
        <authorList>
            <person name="Liu C."/>
            <person name="Sun Q."/>
        </authorList>
    </citation>
    <scope>NUCLEOTIDE SEQUENCE</scope>
    <source>
        <strain evidence="7">NSJ-40</strain>
    </source>
</reference>
<dbReference type="PANTHER" id="PTHR39178">
    <property type="entry name" value="HYPOTHETICAL RIBOSOME-ASSOCIATED PROTEIN"/>
    <property type="match status" value="1"/>
</dbReference>
<sequence>MIRAEFLTAGGALAGFRISGHSDYGEEGSDIVCAAVSSAAYLVANTVTDVLHAEARIEVADGDMLLLLEKKAYASCQILLEGLKLHLQGLEEQYPDDIHVFYLEVSPC</sequence>
<comment type="caution">
    <text evidence="7">The sequence shown here is derived from an EMBL/GenBank/DDBJ whole genome shotgun (WGS) entry which is preliminary data.</text>
</comment>
<evidence type="ECO:0000256" key="1">
    <source>
        <dbReference type="ARBA" id="ARBA00022517"/>
    </source>
</evidence>
<evidence type="ECO:0000256" key="5">
    <source>
        <dbReference type="ARBA" id="ARBA00044503"/>
    </source>
</evidence>
<dbReference type="PANTHER" id="PTHR39178:SF1">
    <property type="entry name" value="RIBOSOMAL-PROCESSING CYSTEINE PROTEASE PRP"/>
    <property type="match status" value="1"/>
</dbReference>
<keyword evidence="2 7" id="KW-0645">Protease</keyword>
<dbReference type="GO" id="GO:0006508">
    <property type="term" value="P:proteolysis"/>
    <property type="evidence" value="ECO:0007669"/>
    <property type="project" value="UniProtKB-KW"/>
</dbReference>
<keyword evidence="4" id="KW-0788">Thiol protease</keyword>
<dbReference type="Gene3D" id="3.30.70.1490">
    <property type="entry name" value="Cysteine protease Prp"/>
    <property type="match status" value="1"/>
</dbReference>
<dbReference type="SUPFAM" id="SSF118010">
    <property type="entry name" value="TM1457-like"/>
    <property type="match status" value="1"/>
</dbReference>
<dbReference type="CDD" id="cd16332">
    <property type="entry name" value="Prp-like"/>
    <property type="match status" value="1"/>
</dbReference>
<dbReference type="Proteomes" id="UP000651482">
    <property type="component" value="Unassembled WGS sequence"/>
</dbReference>
<dbReference type="InterPro" id="IPR007422">
    <property type="entry name" value="Peptidase_Prp"/>
</dbReference>
<keyword evidence="3" id="KW-0378">Hydrolase</keyword>
<gene>
    <name evidence="7" type="ORF">IAG03_05935</name>
</gene>
<keyword evidence="8" id="KW-1185">Reference proteome</keyword>
<evidence type="ECO:0000256" key="2">
    <source>
        <dbReference type="ARBA" id="ARBA00022670"/>
    </source>
</evidence>
<evidence type="ECO:0000313" key="7">
    <source>
        <dbReference type="EMBL" id="MBC8533551.1"/>
    </source>
</evidence>
<dbReference type="GO" id="GO:0008234">
    <property type="term" value="F:cysteine-type peptidase activity"/>
    <property type="evidence" value="ECO:0007669"/>
    <property type="project" value="UniProtKB-KW"/>
</dbReference>
<proteinExistence type="inferred from homology"/>
<dbReference type="Pfam" id="PF04327">
    <property type="entry name" value="Peptidase_Prp"/>
    <property type="match status" value="1"/>
</dbReference>
<accession>A0A926D8B0</accession>
<comment type="similarity">
    <text evidence="5">Belongs to the Prp family.</text>
</comment>
<evidence type="ECO:0000256" key="3">
    <source>
        <dbReference type="ARBA" id="ARBA00022801"/>
    </source>
</evidence>
<evidence type="ECO:0000313" key="8">
    <source>
        <dbReference type="Proteomes" id="UP000651482"/>
    </source>
</evidence>
<organism evidence="7 8">
    <name type="scientific">Yeguia hominis</name>
    <dbReference type="NCBI Taxonomy" id="2763662"/>
    <lineage>
        <taxon>Bacteria</taxon>
        <taxon>Bacillati</taxon>
        <taxon>Bacillota</taxon>
        <taxon>Clostridia</taxon>
        <taxon>Eubacteriales</taxon>
        <taxon>Yeguiaceae</taxon>
        <taxon>Yeguia</taxon>
    </lineage>
</organism>